<comment type="similarity">
    <text evidence="3 7">Belongs to the glycosyltransferase 1 family. Bacterial/plant glycogen synthase subfamily.</text>
</comment>
<evidence type="ECO:0000259" key="8">
    <source>
        <dbReference type="Pfam" id="PF00534"/>
    </source>
</evidence>
<dbReference type="Pfam" id="PF08323">
    <property type="entry name" value="Glyco_transf_5"/>
    <property type="match status" value="1"/>
</dbReference>
<evidence type="ECO:0000313" key="11">
    <source>
        <dbReference type="Proteomes" id="UP000027936"/>
    </source>
</evidence>
<evidence type="ECO:0000256" key="2">
    <source>
        <dbReference type="ARBA" id="ARBA00002764"/>
    </source>
</evidence>
<dbReference type="NCBIfam" id="NF001899">
    <property type="entry name" value="PRK00654.1-2"/>
    <property type="match status" value="1"/>
</dbReference>
<dbReference type="InterPro" id="IPR011835">
    <property type="entry name" value="GS/SS"/>
</dbReference>
<organism evidence="10 11">
    <name type="scientific">Schinkia azotoformans MEV2011</name>
    <dbReference type="NCBI Taxonomy" id="1348973"/>
    <lineage>
        <taxon>Bacteria</taxon>
        <taxon>Bacillati</taxon>
        <taxon>Bacillota</taxon>
        <taxon>Bacilli</taxon>
        <taxon>Bacillales</taxon>
        <taxon>Bacillaceae</taxon>
        <taxon>Calidifontibacillus/Schinkia group</taxon>
        <taxon>Schinkia</taxon>
    </lineage>
</organism>
<dbReference type="OrthoDB" id="9808590at2"/>
<dbReference type="Gene3D" id="3.40.50.2000">
    <property type="entry name" value="Glycogen Phosphorylase B"/>
    <property type="match status" value="2"/>
</dbReference>
<dbReference type="CDD" id="cd03791">
    <property type="entry name" value="GT5_Glycogen_synthase_DULL1-like"/>
    <property type="match status" value="1"/>
</dbReference>
<dbReference type="RefSeq" id="WP_035196599.1">
    <property type="nucleotide sequence ID" value="NZ_JJRY01000013.1"/>
</dbReference>
<name>A0A072NIM2_SCHAZ</name>
<evidence type="ECO:0000256" key="6">
    <source>
        <dbReference type="ARBA" id="ARBA00023056"/>
    </source>
</evidence>
<comment type="pathway">
    <text evidence="7">Glycan biosynthesis; glycogen biosynthesis.</text>
</comment>
<sequence>MNILFVVSECVPFIKSGGLADVAGALPKELKKLGSEVRVIMPKYGAIGQQFKDKMEKMVEINVQLSWRNQYCGIEKLEYEGIVYYFIDNEYYFKRDTMYGHYDDGERFSYFCRAVLEAIPHLDFNPEILHCHDWHTGMVPFLLNAQYRDLKEYADIRTIFTIHNLQFQGIFPREILGDLLNLDDSYFDEQLEFYGCVNFMKAAIVSSDLITTVSPTYMNEIQMPYYGERLDGLLRSRHTALKGILNGIDADIYNPGKDPSIIQNYDQNSPENKIKNKLHLQKMFGLEENANIPLISIISRLTSQKGLDLVKLVFDEVIAHDIQFIVLGTGDTEFEDYFRTKESLNRKKVRAYIGFNEELAHQIYAGSDLFLMPSKFEPCGLGQLIALRYGTIPIVRETGGLNDTVTSYNEKTQTGNGFTFKNYNAHDMLYTVQRALHFYNQKHVWEKLVKTAMAQDYSWSQSAQKYNGMYKVLAEGQY</sequence>
<evidence type="ECO:0000313" key="10">
    <source>
        <dbReference type="EMBL" id="KEF37544.1"/>
    </source>
</evidence>
<dbReference type="PATRIC" id="fig|1348973.3.peg.3001"/>
<keyword evidence="6 7" id="KW-0320">Glycogen biosynthesis</keyword>
<evidence type="ECO:0000256" key="4">
    <source>
        <dbReference type="ARBA" id="ARBA00022676"/>
    </source>
</evidence>
<dbReference type="GO" id="GO:0004373">
    <property type="term" value="F:alpha-1,4-glucan glucosyltransferase (UDP-glucose donor) activity"/>
    <property type="evidence" value="ECO:0007669"/>
    <property type="project" value="InterPro"/>
</dbReference>
<dbReference type="HAMAP" id="MF_00484">
    <property type="entry name" value="Glycogen_synth"/>
    <property type="match status" value="1"/>
</dbReference>
<evidence type="ECO:0000259" key="9">
    <source>
        <dbReference type="Pfam" id="PF08323"/>
    </source>
</evidence>
<comment type="function">
    <text evidence="2 7">Synthesizes alpha-1,4-glucan chains using ADP-glucose.</text>
</comment>
<evidence type="ECO:0000256" key="5">
    <source>
        <dbReference type="ARBA" id="ARBA00022679"/>
    </source>
</evidence>
<feature type="binding site" evidence="7">
    <location>
        <position position="15"/>
    </location>
    <ligand>
        <name>ADP-alpha-D-glucose</name>
        <dbReference type="ChEBI" id="CHEBI:57498"/>
    </ligand>
</feature>
<gene>
    <name evidence="7" type="primary">glgA</name>
    <name evidence="10" type="ORF">M670_03123</name>
</gene>
<keyword evidence="4 7" id="KW-0328">Glycosyltransferase</keyword>
<proteinExistence type="inferred from homology"/>
<dbReference type="NCBIfam" id="NF001898">
    <property type="entry name" value="PRK00654.1-1"/>
    <property type="match status" value="1"/>
</dbReference>
<feature type="domain" description="Starch synthase catalytic" evidence="9">
    <location>
        <begin position="2"/>
        <end position="235"/>
    </location>
</feature>
<comment type="caution">
    <text evidence="10">The sequence shown here is derived from an EMBL/GenBank/DDBJ whole genome shotgun (WGS) entry which is preliminary data.</text>
</comment>
<reference evidence="10 11" key="1">
    <citation type="submission" date="2014-04" db="EMBL/GenBank/DDBJ databases">
        <title>Draft genome sequence of Bacillus azotoformans MEV2011, a (co-) denitrifying strain unable to grow in the presence of oxygen.</title>
        <authorList>
            <person name="Nielsen M."/>
            <person name="Schreiber L."/>
            <person name="Finster K."/>
            <person name="Schramm A."/>
        </authorList>
    </citation>
    <scope>NUCLEOTIDE SEQUENCE [LARGE SCALE GENOMIC DNA]</scope>
    <source>
        <strain evidence="10 11">MEV2011</strain>
    </source>
</reference>
<dbReference type="PANTHER" id="PTHR45825:SF11">
    <property type="entry name" value="ALPHA AMYLASE DOMAIN-CONTAINING PROTEIN"/>
    <property type="match status" value="1"/>
</dbReference>
<dbReference type="GO" id="GO:0009011">
    <property type="term" value="F:alpha-1,4-glucan glucosyltransferase (ADP-glucose donor) activity"/>
    <property type="evidence" value="ECO:0007669"/>
    <property type="project" value="UniProtKB-UniRule"/>
</dbReference>
<dbReference type="UniPathway" id="UPA00164"/>
<dbReference type="InterPro" id="IPR001296">
    <property type="entry name" value="Glyco_trans_1"/>
</dbReference>
<evidence type="ECO:0000256" key="7">
    <source>
        <dbReference type="HAMAP-Rule" id="MF_00484"/>
    </source>
</evidence>
<dbReference type="GO" id="GO:0005978">
    <property type="term" value="P:glycogen biosynthetic process"/>
    <property type="evidence" value="ECO:0007669"/>
    <property type="project" value="UniProtKB-UniRule"/>
</dbReference>
<dbReference type="NCBIfam" id="TIGR02095">
    <property type="entry name" value="glgA"/>
    <property type="match status" value="1"/>
</dbReference>
<accession>A0A072NIM2</accession>
<dbReference type="SUPFAM" id="SSF53756">
    <property type="entry name" value="UDP-Glycosyltransferase/glycogen phosphorylase"/>
    <property type="match status" value="1"/>
</dbReference>
<evidence type="ECO:0000256" key="3">
    <source>
        <dbReference type="ARBA" id="ARBA00010281"/>
    </source>
</evidence>
<dbReference type="AlphaFoldDB" id="A0A072NIM2"/>
<dbReference type="InterPro" id="IPR013534">
    <property type="entry name" value="Starch_synth_cat_dom"/>
</dbReference>
<protein>
    <recommendedName>
        <fullName evidence="7">Glycogen synthase</fullName>
        <ecNumber evidence="7">2.4.1.21</ecNumber>
    </recommendedName>
    <alternativeName>
        <fullName evidence="7">Starch [bacterial glycogen] synthase</fullName>
    </alternativeName>
</protein>
<evidence type="ECO:0000256" key="1">
    <source>
        <dbReference type="ARBA" id="ARBA00001478"/>
    </source>
</evidence>
<dbReference type="Pfam" id="PF00534">
    <property type="entry name" value="Glycos_transf_1"/>
    <property type="match status" value="1"/>
</dbReference>
<dbReference type="EC" id="2.4.1.21" evidence="7"/>
<feature type="domain" description="Glycosyl transferase family 1" evidence="8">
    <location>
        <begin position="286"/>
        <end position="445"/>
    </location>
</feature>
<dbReference type="EMBL" id="JJRY01000013">
    <property type="protein sequence ID" value="KEF37544.1"/>
    <property type="molecule type" value="Genomic_DNA"/>
</dbReference>
<dbReference type="PANTHER" id="PTHR45825">
    <property type="entry name" value="GRANULE-BOUND STARCH SYNTHASE 1, CHLOROPLASTIC/AMYLOPLASTIC"/>
    <property type="match status" value="1"/>
</dbReference>
<keyword evidence="5 7" id="KW-0808">Transferase</keyword>
<comment type="catalytic activity">
    <reaction evidence="1 7">
        <text>[(1-&gt;4)-alpha-D-glucosyl](n) + ADP-alpha-D-glucose = [(1-&gt;4)-alpha-D-glucosyl](n+1) + ADP + H(+)</text>
        <dbReference type="Rhea" id="RHEA:18189"/>
        <dbReference type="Rhea" id="RHEA-COMP:9584"/>
        <dbReference type="Rhea" id="RHEA-COMP:9587"/>
        <dbReference type="ChEBI" id="CHEBI:15378"/>
        <dbReference type="ChEBI" id="CHEBI:15444"/>
        <dbReference type="ChEBI" id="CHEBI:57498"/>
        <dbReference type="ChEBI" id="CHEBI:456216"/>
        <dbReference type="EC" id="2.4.1.21"/>
    </reaction>
</comment>
<dbReference type="Proteomes" id="UP000027936">
    <property type="component" value="Unassembled WGS sequence"/>
</dbReference>